<evidence type="ECO:0000259" key="2">
    <source>
        <dbReference type="Pfam" id="PF01424"/>
    </source>
</evidence>
<name>A0A183FL62_HELPZ</name>
<dbReference type="AlphaFoldDB" id="A0A183FL62"/>
<dbReference type="Gene3D" id="3.30.1370.50">
    <property type="entry name" value="R3H-like domain"/>
    <property type="match status" value="1"/>
</dbReference>
<dbReference type="GO" id="GO:0003676">
    <property type="term" value="F:nucleic acid binding"/>
    <property type="evidence" value="ECO:0007669"/>
    <property type="project" value="InterPro"/>
</dbReference>
<dbReference type="SUPFAM" id="SSF82708">
    <property type="entry name" value="R3H domain"/>
    <property type="match status" value="1"/>
</dbReference>
<organism evidence="3 4">
    <name type="scientific">Heligmosomoides polygyrus</name>
    <name type="common">Parasitic roundworm</name>
    <dbReference type="NCBI Taxonomy" id="6339"/>
    <lineage>
        <taxon>Eukaryota</taxon>
        <taxon>Metazoa</taxon>
        <taxon>Ecdysozoa</taxon>
        <taxon>Nematoda</taxon>
        <taxon>Chromadorea</taxon>
        <taxon>Rhabditida</taxon>
        <taxon>Rhabditina</taxon>
        <taxon>Rhabditomorpha</taxon>
        <taxon>Strongyloidea</taxon>
        <taxon>Heligmosomidae</taxon>
        <taxon>Heligmosomoides</taxon>
    </lineage>
</organism>
<dbReference type="InterPro" id="IPR001374">
    <property type="entry name" value="R3H_dom"/>
</dbReference>
<dbReference type="InterPro" id="IPR036867">
    <property type="entry name" value="R3H_dom_sf"/>
</dbReference>
<evidence type="ECO:0000313" key="4">
    <source>
        <dbReference type="WBParaSite" id="HPBE_0000795601-mRNA-1"/>
    </source>
</evidence>
<dbReference type="Proteomes" id="UP000050761">
    <property type="component" value="Unassembled WGS sequence"/>
</dbReference>
<sequence>LSTLTSASSEQSLKLPPASSYNRMIIHRVAVLFGLDHNVDNSGRCVVVSKTSNSKP</sequence>
<accession>A0A183FL62</accession>
<protein>
    <submittedName>
        <fullName evidence="4">R3H domain-containing protein</fullName>
    </submittedName>
</protein>
<dbReference type="InterPro" id="IPR051937">
    <property type="entry name" value="R3H_domain_containing"/>
</dbReference>
<dbReference type="PANTHER" id="PTHR15672:SF8">
    <property type="entry name" value="PROTEIN ENCORE"/>
    <property type="match status" value="1"/>
</dbReference>
<dbReference type="WBParaSite" id="HPBE_0000795601-mRNA-1">
    <property type="protein sequence ID" value="HPBE_0000795601-mRNA-1"/>
    <property type="gene ID" value="HPBE_0000795601"/>
</dbReference>
<dbReference type="PANTHER" id="PTHR15672">
    <property type="entry name" value="CAMP-REGULATED PHOSPHOPROTEIN 21 RELATED R3H DOMAIN CONTAINING PROTEIN"/>
    <property type="match status" value="1"/>
</dbReference>
<dbReference type="Pfam" id="PF01424">
    <property type="entry name" value="R3H"/>
    <property type="match status" value="1"/>
</dbReference>
<keyword evidence="3" id="KW-1185">Reference proteome</keyword>
<dbReference type="CDD" id="cd02642">
    <property type="entry name" value="R3H_encore_like"/>
    <property type="match status" value="1"/>
</dbReference>
<proteinExistence type="predicted"/>
<keyword evidence="1" id="KW-0597">Phosphoprotein</keyword>
<reference evidence="4" key="1">
    <citation type="submission" date="2019-09" db="UniProtKB">
        <authorList>
            <consortium name="WormBaseParasite"/>
        </authorList>
    </citation>
    <scope>IDENTIFICATION</scope>
</reference>
<evidence type="ECO:0000256" key="1">
    <source>
        <dbReference type="ARBA" id="ARBA00022553"/>
    </source>
</evidence>
<feature type="domain" description="R3H" evidence="2">
    <location>
        <begin position="8"/>
        <end position="50"/>
    </location>
</feature>
<evidence type="ECO:0000313" key="3">
    <source>
        <dbReference type="Proteomes" id="UP000050761"/>
    </source>
</evidence>